<accession>A0A9P6VR43</accession>
<keyword evidence="3" id="KW-1185">Reference proteome</keyword>
<name>A0A9P6VR43_MAUEX</name>
<dbReference type="AlphaFoldDB" id="A0A9P6VR43"/>
<evidence type="ECO:0000313" key="2">
    <source>
        <dbReference type="EMBL" id="KAG0653166.1"/>
    </source>
</evidence>
<proteinExistence type="predicted"/>
<dbReference type="Proteomes" id="UP000750334">
    <property type="component" value="Unassembled WGS sequence"/>
</dbReference>
<feature type="compositionally biased region" description="Polar residues" evidence="1">
    <location>
        <begin position="47"/>
        <end position="57"/>
    </location>
</feature>
<reference evidence="2 3" key="1">
    <citation type="submission" date="2020-11" db="EMBL/GenBank/DDBJ databases">
        <title>Kefir isolates.</title>
        <authorList>
            <person name="Marcisauskas S."/>
            <person name="Kim Y."/>
            <person name="Blasche S."/>
        </authorList>
    </citation>
    <scope>NUCLEOTIDE SEQUENCE [LARGE SCALE GENOMIC DNA]</scope>
    <source>
        <strain evidence="2 3">OG2</strain>
    </source>
</reference>
<dbReference type="EMBL" id="PUHR01000533">
    <property type="protein sequence ID" value="KAG0653166.1"/>
    <property type="molecule type" value="Genomic_DNA"/>
</dbReference>
<evidence type="ECO:0000256" key="1">
    <source>
        <dbReference type="SAM" id="MobiDB-lite"/>
    </source>
</evidence>
<organism evidence="2 3">
    <name type="scientific">Maudiozyma exigua</name>
    <name type="common">Yeast</name>
    <name type="synonym">Kazachstania exigua</name>
    <dbReference type="NCBI Taxonomy" id="34358"/>
    <lineage>
        <taxon>Eukaryota</taxon>
        <taxon>Fungi</taxon>
        <taxon>Dikarya</taxon>
        <taxon>Ascomycota</taxon>
        <taxon>Saccharomycotina</taxon>
        <taxon>Saccharomycetes</taxon>
        <taxon>Saccharomycetales</taxon>
        <taxon>Saccharomycetaceae</taxon>
        <taxon>Maudiozyma</taxon>
    </lineage>
</organism>
<feature type="region of interest" description="Disordered" evidence="1">
    <location>
        <begin position="41"/>
        <end position="67"/>
    </location>
</feature>
<comment type="caution">
    <text evidence="2">The sequence shown here is derived from an EMBL/GenBank/DDBJ whole genome shotgun (WGS) entry which is preliminary data.</text>
</comment>
<gene>
    <name evidence="2" type="ORF">C6P45_004254</name>
</gene>
<feature type="non-terminal residue" evidence="2">
    <location>
        <position position="143"/>
    </location>
</feature>
<feature type="compositionally biased region" description="Basic and acidic residues" evidence="1">
    <location>
        <begin position="58"/>
        <end position="67"/>
    </location>
</feature>
<sequence length="143" mass="15896">MSDYNFTMNDMHQLLQQMAAEQAEMKASLSARLDKLESFSSEVADATGNNTKSLDANSTKEEQHDTELHAQAQELGRLEHGMANLDEQQAEEETKINTVHAENIQLNSKIDTIDSNSASTMSRLAQDEIGIKQVLDQQAVETE</sequence>
<evidence type="ECO:0000313" key="3">
    <source>
        <dbReference type="Proteomes" id="UP000750334"/>
    </source>
</evidence>
<protein>
    <submittedName>
        <fullName evidence="2">Uncharacterized protein</fullName>
    </submittedName>
</protein>